<dbReference type="STRING" id="1191523.MROS_0485"/>
<dbReference type="KEGG" id="mro:MROS_0485"/>
<dbReference type="Pfam" id="PF00440">
    <property type="entry name" value="TetR_N"/>
    <property type="match status" value="1"/>
</dbReference>
<keyword evidence="5" id="KW-1185">Reference proteome</keyword>
<feature type="domain" description="HTH tetR-type" evidence="3">
    <location>
        <begin position="1"/>
        <end position="61"/>
    </location>
</feature>
<reference evidence="4 5" key="1">
    <citation type="journal article" date="2013" name="PLoS ONE">
        <title>Genomic analysis of Melioribacter roseus, facultatively anaerobic organotrophic bacterium representing a novel deep lineage within Bacteriodetes/Chlorobi group.</title>
        <authorList>
            <person name="Kadnikov V.V."/>
            <person name="Mardanov A.V."/>
            <person name="Podosokorskaya O.A."/>
            <person name="Gavrilov S.N."/>
            <person name="Kublanov I.V."/>
            <person name="Beletsky A.V."/>
            <person name="Bonch-Osmolovskaya E.A."/>
            <person name="Ravin N.V."/>
        </authorList>
    </citation>
    <scope>NUCLEOTIDE SEQUENCE [LARGE SCALE GENOMIC DNA]</scope>
    <source>
        <strain evidence="5">JCM 17771 / P3M-2</strain>
    </source>
</reference>
<keyword evidence="1 2" id="KW-0238">DNA-binding</keyword>
<evidence type="ECO:0000313" key="4">
    <source>
        <dbReference type="EMBL" id="AFN73728.1"/>
    </source>
</evidence>
<gene>
    <name evidence="4" type="ordered locus">MROS_0485</name>
</gene>
<dbReference type="Proteomes" id="UP000009011">
    <property type="component" value="Chromosome"/>
</dbReference>
<dbReference type="PROSITE" id="PS01081">
    <property type="entry name" value="HTH_TETR_1"/>
    <property type="match status" value="1"/>
</dbReference>
<dbReference type="RefSeq" id="WP_014855165.1">
    <property type="nucleotide sequence ID" value="NC_018178.1"/>
</dbReference>
<protein>
    <submittedName>
        <fullName evidence="4">Transcriptional regulator, TetR family</fullName>
    </submittedName>
</protein>
<dbReference type="PRINTS" id="PR00455">
    <property type="entry name" value="HTHTETR"/>
</dbReference>
<sequence>MDIKENIINSTIEVIEAEGMNKVTTRKIAAKAGVNVAAVNYYFGSQKKLIQLALDKTLDNAFKDPIEEFNAKSTLEEALTKILLEWFDGSLNYPNITKAHFFEPFVNNNYKSAAVKRLNLFFTKLHKLIIDNYPGIENKQLKLTLTQLFGALFNVILFPGLMKIYSGVDYYIEENRKEFVISLVNKFISKNRLK</sequence>
<organism evidence="4 5">
    <name type="scientific">Melioribacter roseus (strain DSM 23840 / JCM 17771 / VKM B-2668 / P3M-2)</name>
    <dbReference type="NCBI Taxonomy" id="1191523"/>
    <lineage>
        <taxon>Bacteria</taxon>
        <taxon>Pseudomonadati</taxon>
        <taxon>Ignavibacteriota</taxon>
        <taxon>Ignavibacteria</taxon>
        <taxon>Ignavibacteriales</taxon>
        <taxon>Melioribacteraceae</taxon>
        <taxon>Melioribacter</taxon>
    </lineage>
</organism>
<dbReference type="eggNOG" id="COG1309">
    <property type="taxonomic scope" value="Bacteria"/>
</dbReference>
<dbReference type="SUPFAM" id="SSF46689">
    <property type="entry name" value="Homeodomain-like"/>
    <property type="match status" value="1"/>
</dbReference>
<evidence type="ECO:0000259" key="3">
    <source>
        <dbReference type="PROSITE" id="PS50977"/>
    </source>
</evidence>
<dbReference type="AlphaFoldDB" id="I6ZXD9"/>
<evidence type="ECO:0000256" key="1">
    <source>
        <dbReference type="ARBA" id="ARBA00023125"/>
    </source>
</evidence>
<dbReference type="InterPro" id="IPR023772">
    <property type="entry name" value="DNA-bd_HTH_TetR-type_CS"/>
</dbReference>
<evidence type="ECO:0000256" key="2">
    <source>
        <dbReference type="PROSITE-ProRule" id="PRU00335"/>
    </source>
</evidence>
<dbReference type="Gene3D" id="1.10.357.10">
    <property type="entry name" value="Tetracycline Repressor, domain 2"/>
    <property type="match status" value="1"/>
</dbReference>
<dbReference type="PATRIC" id="fig|1191523.3.peg.505"/>
<dbReference type="HOGENOM" id="CLU_110628_0_0_10"/>
<proteinExistence type="predicted"/>
<dbReference type="OrthoDB" id="9785164at2"/>
<dbReference type="EMBL" id="CP003557">
    <property type="protein sequence ID" value="AFN73728.1"/>
    <property type="molecule type" value="Genomic_DNA"/>
</dbReference>
<dbReference type="InterPro" id="IPR001647">
    <property type="entry name" value="HTH_TetR"/>
</dbReference>
<evidence type="ECO:0000313" key="5">
    <source>
        <dbReference type="Proteomes" id="UP000009011"/>
    </source>
</evidence>
<dbReference type="GO" id="GO:0003677">
    <property type="term" value="F:DNA binding"/>
    <property type="evidence" value="ECO:0007669"/>
    <property type="project" value="UniProtKB-UniRule"/>
</dbReference>
<accession>I6ZXD9</accession>
<dbReference type="PROSITE" id="PS50977">
    <property type="entry name" value="HTH_TETR_2"/>
    <property type="match status" value="1"/>
</dbReference>
<name>I6ZXD9_MELRP</name>
<feature type="DNA-binding region" description="H-T-H motif" evidence="2">
    <location>
        <begin position="24"/>
        <end position="43"/>
    </location>
</feature>
<dbReference type="InterPro" id="IPR009057">
    <property type="entry name" value="Homeodomain-like_sf"/>
</dbReference>